<feature type="domain" description="Fe-containing alcohol dehydrogenase-like C-terminal" evidence="12">
    <location>
        <begin position="308"/>
        <end position="498"/>
    </location>
</feature>
<dbReference type="Gene3D" id="1.20.1090.10">
    <property type="entry name" value="Dehydroquinate synthase-like - alpha domain"/>
    <property type="match status" value="1"/>
</dbReference>
<evidence type="ECO:0000256" key="1">
    <source>
        <dbReference type="ARBA" id="ARBA00000813"/>
    </source>
</evidence>
<dbReference type="Pfam" id="PF25137">
    <property type="entry name" value="ADH_Fe_C"/>
    <property type="match status" value="1"/>
</dbReference>
<proteinExistence type="inferred from homology"/>
<evidence type="ECO:0000256" key="7">
    <source>
        <dbReference type="ARBA" id="ARBA00023002"/>
    </source>
</evidence>
<evidence type="ECO:0000313" key="13">
    <source>
        <dbReference type="Ensembl" id="ENSCCRP00010100473.1"/>
    </source>
</evidence>
<evidence type="ECO:0000256" key="8">
    <source>
        <dbReference type="ARBA" id="ARBA00023128"/>
    </source>
</evidence>
<dbReference type="GO" id="GO:0005739">
    <property type="term" value="C:mitochondrion"/>
    <property type="evidence" value="ECO:0007669"/>
    <property type="project" value="UniProtKB-SubCell"/>
</dbReference>
<dbReference type="PANTHER" id="PTHR11496">
    <property type="entry name" value="ALCOHOL DEHYDROGENASE"/>
    <property type="match status" value="1"/>
</dbReference>
<dbReference type="GO" id="GO:0046872">
    <property type="term" value="F:metal ion binding"/>
    <property type="evidence" value="ECO:0007669"/>
    <property type="project" value="InterPro"/>
</dbReference>
<evidence type="ECO:0000259" key="12">
    <source>
        <dbReference type="Pfam" id="PF25137"/>
    </source>
</evidence>
<dbReference type="FunFam" id="1.20.1090.10:FF:000003">
    <property type="entry name" value="Probable hydroxyacid-oxoacid transhydrogenase, mitochondrial"/>
    <property type="match status" value="1"/>
</dbReference>
<dbReference type="GO" id="GO:0047988">
    <property type="term" value="F:hydroxyacid-oxoacid transhydrogenase activity"/>
    <property type="evidence" value="ECO:0007669"/>
    <property type="project" value="UniProtKB-EC"/>
</dbReference>
<reference evidence="13" key="2">
    <citation type="submission" date="2025-09" db="UniProtKB">
        <authorList>
            <consortium name="Ensembl"/>
        </authorList>
    </citation>
    <scope>IDENTIFICATION</scope>
</reference>
<evidence type="ECO:0000256" key="6">
    <source>
        <dbReference type="ARBA" id="ARBA00022946"/>
    </source>
</evidence>
<name>A0A8C1P362_CYPCA</name>
<evidence type="ECO:0000256" key="2">
    <source>
        <dbReference type="ARBA" id="ARBA00004173"/>
    </source>
</evidence>
<reference evidence="13" key="1">
    <citation type="submission" date="2025-08" db="UniProtKB">
        <authorList>
            <consortium name="Ensembl"/>
        </authorList>
    </citation>
    <scope>IDENTIFICATION</scope>
</reference>
<dbReference type="InterPro" id="IPR042157">
    <property type="entry name" value="HOT"/>
</dbReference>
<dbReference type="CDD" id="cd08190">
    <property type="entry name" value="HOT"/>
    <property type="match status" value="1"/>
</dbReference>
<comment type="catalytic activity">
    <reaction evidence="10">
        <text>4-hydroxybutanoate + 2-oxoglutarate = (R)-2-hydroxyglutarate + succinate semialdehyde</text>
        <dbReference type="Rhea" id="RHEA:24734"/>
        <dbReference type="ChEBI" id="CHEBI:15801"/>
        <dbReference type="ChEBI" id="CHEBI:16724"/>
        <dbReference type="ChEBI" id="CHEBI:16810"/>
        <dbReference type="ChEBI" id="CHEBI:57706"/>
        <dbReference type="EC" id="1.1.99.24"/>
    </reaction>
</comment>
<dbReference type="FunFam" id="3.40.50.1970:FF:000010">
    <property type="entry name" value="Probable hydroxyacid-oxoacid transhydrogenase, mitochondrial"/>
    <property type="match status" value="1"/>
</dbReference>
<evidence type="ECO:0000256" key="10">
    <source>
        <dbReference type="ARBA" id="ARBA00049496"/>
    </source>
</evidence>
<dbReference type="InterPro" id="IPR001670">
    <property type="entry name" value="ADH_Fe/GldA"/>
</dbReference>
<evidence type="ECO:0000256" key="4">
    <source>
        <dbReference type="ARBA" id="ARBA00013182"/>
    </source>
</evidence>
<keyword evidence="14" id="KW-1185">Reference proteome</keyword>
<evidence type="ECO:0000256" key="5">
    <source>
        <dbReference type="ARBA" id="ARBA00021046"/>
    </source>
</evidence>
<evidence type="ECO:0000256" key="3">
    <source>
        <dbReference type="ARBA" id="ARBA00010005"/>
    </source>
</evidence>
<feature type="domain" description="Alcohol dehydrogenase iron-type/glycerol dehydrogenase GldA" evidence="11">
    <location>
        <begin position="87"/>
        <end position="259"/>
    </location>
</feature>
<comment type="subcellular location">
    <subcellularLocation>
        <location evidence="2">Mitochondrion</location>
    </subcellularLocation>
</comment>
<dbReference type="AlphaFoldDB" id="A0A8C1P362"/>
<protein>
    <recommendedName>
        <fullName evidence="5">Hydroxyacid-oxoacid transhydrogenase, mitochondrial</fullName>
        <ecNumber evidence="4">1.1.99.24</ecNumber>
    </recommendedName>
    <alternativeName>
        <fullName evidence="9">Alcohol dehydrogenase iron-containing protein 1</fullName>
    </alternativeName>
</protein>
<comment type="catalytic activity">
    <reaction evidence="1">
        <text>(S)-3-hydroxybutanoate + 2-oxoglutarate = (R)-2-hydroxyglutarate + acetoacetate</text>
        <dbReference type="Rhea" id="RHEA:23048"/>
        <dbReference type="ChEBI" id="CHEBI:11047"/>
        <dbReference type="ChEBI" id="CHEBI:13705"/>
        <dbReference type="ChEBI" id="CHEBI:15801"/>
        <dbReference type="ChEBI" id="CHEBI:16810"/>
        <dbReference type="EC" id="1.1.99.24"/>
    </reaction>
</comment>
<sequence>MSAYLSAGGRRTQCELYVSGGAHKRARAEIMAGGERVAHLMRQLASAACRCPAHSQAYSHTYNRVSTGEVHMCERKTDYAFEMACSNIRYGAGVTKEIGMDLQNMGARNVCLMTDRTLSQLLPVGVVLDSLTKHGVEYKIYEDVRVEPTDKSFKAAIDFAKQGHFDVYVAVGGGSVIDTCKAANLYASHPEAEFLDFVNAPIGKGKPITASLKPLIAVPTTAGTGSETTGVAIFDFENLKAKTGIANRALKPTLGMVDPLHTLHMPSRVAANSGFDVLCHALESFTALPYNLRSPCPSNPINRPAYQGSNPISDVWARHALKIVAKYLKRAVRDAGDVEARSSMHLASVFAGIGFGNAGVHLCHGMSYPIAGNVKTHRARGYNVEHPIVPHGLSVVLTSPAVFAFTANMCPERHLEAAQILGTDVSNIKKDDAGRVLADTLRSILYDLEVEDGLFAIGYTKEDIPSLVKGTIPQERVTKLSPRAHTEEDLTALFAASMKLY</sequence>
<keyword evidence="7" id="KW-0560">Oxidoreductase</keyword>
<accession>A0A8C1P362</accession>
<organism evidence="13 14">
    <name type="scientific">Cyprinus carpio</name>
    <name type="common">Common carp</name>
    <dbReference type="NCBI Taxonomy" id="7962"/>
    <lineage>
        <taxon>Eukaryota</taxon>
        <taxon>Metazoa</taxon>
        <taxon>Chordata</taxon>
        <taxon>Craniata</taxon>
        <taxon>Vertebrata</taxon>
        <taxon>Euteleostomi</taxon>
        <taxon>Actinopterygii</taxon>
        <taxon>Neopterygii</taxon>
        <taxon>Teleostei</taxon>
        <taxon>Ostariophysi</taxon>
        <taxon>Cypriniformes</taxon>
        <taxon>Cyprinidae</taxon>
        <taxon>Cyprininae</taxon>
        <taxon>Cyprinus</taxon>
    </lineage>
</organism>
<dbReference type="Gene3D" id="3.40.50.1970">
    <property type="match status" value="1"/>
</dbReference>
<evidence type="ECO:0000256" key="9">
    <source>
        <dbReference type="ARBA" id="ARBA00032098"/>
    </source>
</evidence>
<dbReference type="Ensembl" id="ENSCCRT00010111514.1">
    <property type="protein sequence ID" value="ENSCCRP00010100473.1"/>
    <property type="gene ID" value="ENSCCRG00010044120.1"/>
</dbReference>
<dbReference type="PANTHER" id="PTHR11496:SF83">
    <property type="entry name" value="HYDROXYACID-OXOACID TRANSHYDROGENASE, MITOCHONDRIAL"/>
    <property type="match status" value="1"/>
</dbReference>
<dbReference type="Pfam" id="PF00465">
    <property type="entry name" value="Fe-ADH"/>
    <property type="match status" value="1"/>
</dbReference>
<evidence type="ECO:0000313" key="14">
    <source>
        <dbReference type="Proteomes" id="UP000694427"/>
    </source>
</evidence>
<dbReference type="InterPro" id="IPR039697">
    <property type="entry name" value="Alcohol_dehydrogenase_Fe"/>
</dbReference>
<evidence type="ECO:0000259" key="11">
    <source>
        <dbReference type="Pfam" id="PF00465"/>
    </source>
</evidence>
<keyword evidence="8" id="KW-0496">Mitochondrion</keyword>
<dbReference type="InterPro" id="IPR056798">
    <property type="entry name" value="ADH_Fe_C"/>
</dbReference>
<gene>
    <name evidence="13" type="primary">adhfe1</name>
</gene>
<dbReference type="SUPFAM" id="SSF56796">
    <property type="entry name" value="Dehydroquinate synthase-like"/>
    <property type="match status" value="1"/>
</dbReference>
<keyword evidence="6" id="KW-0809">Transit peptide</keyword>
<dbReference type="Proteomes" id="UP000694427">
    <property type="component" value="Unplaced"/>
</dbReference>
<comment type="similarity">
    <text evidence="3">Belongs to the iron-containing alcohol dehydrogenase family. Hydroxyacid-oxoacid transhydrogenase subfamily.</text>
</comment>
<dbReference type="GO" id="GO:0004022">
    <property type="term" value="F:alcohol dehydrogenase (NAD+) activity"/>
    <property type="evidence" value="ECO:0007669"/>
    <property type="project" value="InterPro"/>
</dbReference>
<dbReference type="EC" id="1.1.99.24" evidence="4"/>